<evidence type="ECO:0000313" key="4">
    <source>
        <dbReference type="EMBL" id="AFZ09910.1"/>
    </source>
</evidence>
<keyword evidence="1" id="KW-0732">Signal</keyword>
<feature type="domain" description="DUF4347" evidence="3">
    <location>
        <begin position="13"/>
        <end position="115"/>
    </location>
</feature>
<dbReference type="RefSeq" id="WP_015179113.1">
    <property type="nucleotide sequence ID" value="NC_019729.1"/>
</dbReference>
<gene>
    <name evidence="4" type="ORF">Osc7112_5697</name>
</gene>
<dbReference type="InterPro" id="IPR013517">
    <property type="entry name" value="FG-GAP"/>
</dbReference>
<name>K9VRR3_9CYAN</name>
<keyword evidence="5" id="KW-1185">Reference proteome</keyword>
<dbReference type="EMBL" id="CP003614">
    <property type="protein sequence ID" value="AFZ09910.1"/>
    <property type="molecule type" value="Genomic_DNA"/>
</dbReference>
<evidence type="ECO:0000256" key="1">
    <source>
        <dbReference type="ARBA" id="ARBA00022729"/>
    </source>
</evidence>
<dbReference type="InterPro" id="IPR028994">
    <property type="entry name" value="Integrin_alpha_N"/>
</dbReference>
<evidence type="ECO:0000256" key="2">
    <source>
        <dbReference type="SAM" id="MobiDB-lite"/>
    </source>
</evidence>
<protein>
    <submittedName>
        <fullName evidence="4">FG-GAP repeat protein</fullName>
    </submittedName>
</protein>
<dbReference type="HOGENOM" id="CLU_480476_0_0_3"/>
<dbReference type="Pfam" id="PF14252">
    <property type="entry name" value="DUF4347"/>
    <property type="match status" value="2"/>
</dbReference>
<organism evidence="4 5">
    <name type="scientific">Phormidium nigroviride PCC 7112</name>
    <dbReference type="NCBI Taxonomy" id="179408"/>
    <lineage>
        <taxon>Bacteria</taxon>
        <taxon>Bacillati</taxon>
        <taxon>Cyanobacteriota</taxon>
        <taxon>Cyanophyceae</taxon>
        <taxon>Oscillatoriophycideae</taxon>
        <taxon>Oscillatoriales</taxon>
        <taxon>Oscillatoriaceae</taxon>
        <taxon>Phormidium</taxon>
    </lineage>
</organism>
<feature type="region of interest" description="Disordered" evidence="2">
    <location>
        <begin position="210"/>
        <end position="243"/>
    </location>
</feature>
<dbReference type="InterPro" id="IPR025592">
    <property type="entry name" value="DUF4347"/>
</dbReference>
<dbReference type="AlphaFoldDB" id="K9VRR3"/>
<feature type="region of interest" description="Disordered" evidence="2">
    <location>
        <begin position="125"/>
        <end position="169"/>
    </location>
</feature>
<dbReference type="SUPFAM" id="SSF69318">
    <property type="entry name" value="Integrin alpha N-terminal domain"/>
    <property type="match status" value="1"/>
</dbReference>
<sequence>MPNFNCQVSGSALAFIDSQVADYQSLIAGVKPGTEVVVLDGNRDAIDQITQILALRTNIDSIHIVSHGAPGSLQLGKTRLGSENLETYAEKLQQWRSALTLGADILIYGCNVASGPRICPKVRRGINSPSHSASRLKPTGDHLNKQLNKQSSSEDFRYETGVETNGGSEEYARDDRRAIDNECAIDLENAKDREYAIDVSRIYPKVRRGINSPSHSASRLKPTENKAGIQSSSEDFRYETGVSTPGGTDEYAINDRRAIDPKYAIDRENAIIDRECAKDARRAIDNQYAIDRKHKIDGFTFIQRIAQLTNTNVAASKNLTGSAAKGGDWELEVTTGKIAASLAFRPEVLAAYNHVLATLSEARNYSSGQGRISDIGTGDFNGDGFLDLVVPMGENNFPKDLAILLGTGTTGSFGTPISLFKPGKENPNGVAVGDFNGDGKLDLATTNFGFSNNGNFVSIRLGTGTGSFGDPTNFGQGIDHKSIVTGDFNGDGKLDLATTPYSIFDNFISILFGDGTGSFGTPVKISTQTPKFTVATADFNGDGKVRFVQSKPRNWGMTGFYRVIHED</sequence>
<dbReference type="Pfam" id="PF13517">
    <property type="entry name" value="FG-GAP_3"/>
    <property type="match status" value="2"/>
</dbReference>
<dbReference type="eggNOG" id="COG1404">
    <property type="taxonomic scope" value="Bacteria"/>
</dbReference>
<accession>K9VRR3</accession>
<reference evidence="4 5" key="1">
    <citation type="submission" date="2012-05" db="EMBL/GenBank/DDBJ databases">
        <title>Finished chromosome of genome of Oscillatoria sp. PCC 7112.</title>
        <authorList>
            <consortium name="US DOE Joint Genome Institute"/>
            <person name="Gugger M."/>
            <person name="Coursin T."/>
            <person name="Rippka R."/>
            <person name="Tandeau De Marsac N."/>
            <person name="Huntemann M."/>
            <person name="Wei C.-L."/>
            <person name="Han J."/>
            <person name="Detter J.C."/>
            <person name="Han C."/>
            <person name="Tapia R."/>
            <person name="Davenport K."/>
            <person name="Daligault H."/>
            <person name="Erkkila T."/>
            <person name="Gu W."/>
            <person name="Munk A.C.C."/>
            <person name="Teshima H."/>
            <person name="Xu Y."/>
            <person name="Chain P."/>
            <person name="Chen A."/>
            <person name="Krypides N."/>
            <person name="Mavromatis K."/>
            <person name="Markowitz V."/>
            <person name="Szeto E."/>
            <person name="Ivanova N."/>
            <person name="Mikhailova N."/>
            <person name="Ovchinnikova G."/>
            <person name="Pagani I."/>
            <person name="Pati A."/>
            <person name="Goodwin L."/>
            <person name="Peters L."/>
            <person name="Pitluck S."/>
            <person name="Woyke T."/>
            <person name="Kerfeld C."/>
        </authorList>
    </citation>
    <scope>NUCLEOTIDE SEQUENCE [LARGE SCALE GENOMIC DNA]</scope>
    <source>
        <strain evidence="4 5">PCC 7112</strain>
    </source>
</reference>
<dbReference type="Proteomes" id="UP000010478">
    <property type="component" value="Chromosome"/>
</dbReference>
<evidence type="ECO:0000313" key="5">
    <source>
        <dbReference type="Proteomes" id="UP000010478"/>
    </source>
</evidence>
<feature type="domain" description="DUF4347" evidence="3">
    <location>
        <begin position="297"/>
        <end position="356"/>
    </location>
</feature>
<dbReference type="OrthoDB" id="466259at2"/>
<dbReference type="STRING" id="179408.Osc7112_5697"/>
<dbReference type="PANTHER" id="PTHR46580">
    <property type="entry name" value="SENSOR KINASE-RELATED"/>
    <property type="match status" value="1"/>
</dbReference>
<proteinExistence type="predicted"/>
<dbReference type="KEGG" id="oni:Osc7112_5697"/>
<evidence type="ECO:0000259" key="3">
    <source>
        <dbReference type="Pfam" id="PF14252"/>
    </source>
</evidence>
<dbReference type="Gene3D" id="2.30.30.100">
    <property type="match status" value="2"/>
</dbReference>